<dbReference type="EMBL" id="JBHTKM010000032">
    <property type="protein sequence ID" value="MFD1015478.1"/>
    <property type="molecule type" value="Genomic_DNA"/>
</dbReference>
<sequence length="246" mass="28897">MKILTFILTFVILSSCVDSKKPIHEQTNIELKLVDNIHIKKRLNETDSIRLNNEQTELFVKEWNNAKSEGLYKMGPEFWIIVKLKNDSIRKFRTNSNLIKEKNDWTYSLSDSTLISSFWKPEYPFAKPENYNPISFLEQVSSTLKTEKDTLRIGMTMIGDFPIDWVKEEHIEHLIKLLESKEICGCYLNPLSSYIPTDDFAEKGGYAGIFIKAYKEKRKVELGLYSCPKVDEKLNAELRKWWKERK</sequence>
<comment type="caution">
    <text evidence="1">The sequence shown here is derived from an EMBL/GenBank/DDBJ whole genome shotgun (WGS) entry which is preliminary data.</text>
</comment>
<evidence type="ECO:0000313" key="2">
    <source>
        <dbReference type="Proteomes" id="UP001597086"/>
    </source>
</evidence>
<proteinExistence type="predicted"/>
<gene>
    <name evidence="1" type="ORF">ACFQ13_06060</name>
</gene>
<evidence type="ECO:0000313" key="1">
    <source>
        <dbReference type="EMBL" id="MFD1015478.1"/>
    </source>
</evidence>
<protein>
    <recommendedName>
        <fullName evidence="3">Lipoprotein</fullName>
    </recommendedName>
</protein>
<name>A0ABW3KS46_9FLAO</name>
<keyword evidence="2" id="KW-1185">Reference proteome</keyword>
<organism evidence="1 2">
    <name type="scientific">Winogradskyella rapida</name>
    <dbReference type="NCBI Taxonomy" id="549701"/>
    <lineage>
        <taxon>Bacteria</taxon>
        <taxon>Pseudomonadati</taxon>
        <taxon>Bacteroidota</taxon>
        <taxon>Flavobacteriia</taxon>
        <taxon>Flavobacteriales</taxon>
        <taxon>Flavobacteriaceae</taxon>
        <taxon>Winogradskyella</taxon>
    </lineage>
</organism>
<dbReference type="RefSeq" id="WP_386115217.1">
    <property type="nucleotide sequence ID" value="NZ_JBHTKM010000032.1"/>
</dbReference>
<dbReference type="PROSITE" id="PS51257">
    <property type="entry name" value="PROKAR_LIPOPROTEIN"/>
    <property type="match status" value="1"/>
</dbReference>
<reference evidence="2" key="1">
    <citation type="journal article" date="2019" name="Int. J. Syst. Evol. Microbiol.">
        <title>The Global Catalogue of Microorganisms (GCM) 10K type strain sequencing project: providing services to taxonomists for standard genome sequencing and annotation.</title>
        <authorList>
            <consortium name="The Broad Institute Genomics Platform"/>
            <consortium name="The Broad Institute Genome Sequencing Center for Infectious Disease"/>
            <person name="Wu L."/>
            <person name="Ma J."/>
        </authorList>
    </citation>
    <scope>NUCLEOTIDE SEQUENCE [LARGE SCALE GENOMIC DNA]</scope>
    <source>
        <strain evidence="2">CCUG 56098</strain>
    </source>
</reference>
<dbReference type="Proteomes" id="UP001597086">
    <property type="component" value="Unassembled WGS sequence"/>
</dbReference>
<accession>A0ABW3KS46</accession>
<evidence type="ECO:0008006" key="3">
    <source>
        <dbReference type="Google" id="ProtNLM"/>
    </source>
</evidence>